<proteinExistence type="predicted"/>
<accession>A0A2S6H8B1</accession>
<evidence type="ECO:0000313" key="2">
    <source>
        <dbReference type="Proteomes" id="UP000238071"/>
    </source>
</evidence>
<dbReference type="GO" id="GO:0003677">
    <property type="term" value="F:DNA binding"/>
    <property type="evidence" value="ECO:0007669"/>
    <property type="project" value="UniProtKB-KW"/>
</dbReference>
<dbReference type="SUPFAM" id="SSF51004">
    <property type="entry name" value="C-terminal (heme d1) domain of cytochrome cd1-nitrite reductase"/>
    <property type="match status" value="1"/>
</dbReference>
<protein>
    <submittedName>
        <fullName evidence="1">DNA-binding beta-propeller fold protein YncE</fullName>
    </submittedName>
</protein>
<dbReference type="AlphaFoldDB" id="A0A2S6H8B1"/>
<dbReference type="Gene3D" id="2.130.10.10">
    <property type="entry name" value="YVTN repeat-like/Quinoprotein amine dehydrogenase"/>
    <property type="match status" value="2"/>
</dbReference>
<dbReference type="InterPro" id="IPR051200">
    <property type="entry name" value="Host-pathogen_enzymatic-act"/>
</dbReference>
<dbReference type="EMBL" id="PTIY01000001">
    <property type="protein sequence ID" value="PPK73707.1"/>
    <property type="molecule type" value="Genomic_DNA"/>
</dbReference>
<dbReference type="InterPro" id="IPR011048">
    <property type="entry name" value="Haem_d1_sf"/>
</dbReference>
<organism evidence="1 2">
    <name type="scientific">Methylobacter tundripaludum</name>
    <dbReference type="NCBI Taxonomy" id="173365"/>
    <lineage>
        <taxon>Bacteria</taxon>
        <taxon>Pseudomonadati</taxon>
        <taxon>Pseudomonadota</taxon>
        <taxon>Gammaproteobacteria</taxon>
        <taxon>Methylococcales</taxon>
        <taxon>Methylococcaceae</taxon>
        <taxon>Methylobacter</taxon>
    </lineage>
</organism>
<dbReference type="InterPro" id="IPR015943">
    <property type="entry name" value="WD40/YVTN_repeat-like_dom_sf"/>
</dbReference>
<keyword evidence="2" id="KW-1185">Reference proteome</keyword>
<comment type="caution">
    <text evidence="1">The sequence shown here is derived from an EMBL/GenBank/DDBJ whole genome shotgun (WGS) entry which is preliminary data.</text>
</comment>
<evidence type="ECO:0000313" key="1">
    <source>
        <dbReference type="EMBL" id="PPK73707.1"/>
    </source>
</evidence>
<dbReference type="PANTHER" id="PTHR47197:SF3">
    <property type="entry name" value="DIHYDRO-HEME D1 DEHYDROGENASE"/>
    <property type="match status" value="1"/>
</dbReference>
<dbReference type="Proteomes" id="UP000238071">
    <property type="component" value="Unassembled WGS sequence"/>
</dbReference>
<gene>
    <name evidence="1" type="ORF">B0F88_101237</name>
</gene>
<keyword evidence="1" id="KW-0238">DNA-binding</keyword>
<sequence>MRLNPPADLTAFSKVIRETTMTTKNTIKFARSLLVCTALLSPVLGYAEILAMVNYESKPGQTPRREGIAIIDVDPASKNFAKILNDIPLPDDLVAHHIFYNKDLSKAYITSLGNGALHVMDMTHVPYRPKKVDMPDCKVAEDVAFSKDNKTWYMTCMGSSNVIVGDAQTDKQIKVIAADSENAFIRYPHGISINEDIDRIMVTSTVRPSDLGDPGETVTVIEASSGNVLSSHKLSDKPSPSGVSPVEAVFLPGSNPPTAYINTMFGGALWTGTWNAGNKNFDFQQVFDFNAVKQGVPLEIYFNDENDRMYITTANPGYLNIFDISQSKQKPTLIKAIPTAGGAHHVVLSPDEQYAVVQNSFLNLPDMSDGSITVIDLNKMEVKATIDTFKKQGLNPNCIIMMPKWHHDTAH</sequence>
<reference evidence="1 2" key="1">
    <citation type="submission" date="2018-02" db="EMBL/GenBank/DDBJ databases">
        <title>Subsurface microbial communities from deep shales in Ohio and West Virginia, USA.</title>
        <authorList>
            <person name="Wrighton K."/>
        </authorList>
    </citation>
    <scope>NUCLEOTIDE SEQUENCE [LARGE SCALE GENOMIC DNA]</scope>
    <source>
        <strain evidence="1 2">OWC-G53F</strain>
    </source>
</reference>
<name>A0A2S6H8B1_9GAMM</name>
<dbReference type="PANTHER" id="PTHR47197">
    <property type="entry name" value="PROTEIN NIRF"/>
    <property type="match status" value="1"/>
</dbReference>